<evidence type="ECO:0000256" key="6">
    <source>
        <dbReference type="ARBA" id="ARBA00022989"/>
    </source>
</evidence>
<keyword evidence="3 9" id="KW-0812">Transmembrane</keyword>
<evidence type="ECO:0000256" key="7">
    <source>
        <dbReference type="ARBA" id="ARBA00023136"/>
    </source>
</evidence>
<feature type="transmembrane region" description="Helical" evidence="9">
    <location>
        <begin position="507"/>
        <end position="527"/>
    </location>
</feature>
<evidence type="ECO:0000256" key="9">
    <source>
        <dbReference type="SAM" id="Phobius"/>
    </source>
</evidence>
<evidence type="ECO:0000259" key="10">
    <source>
        <dbReference type="PROSITE" id="PS50893"/>
    </source>
</evidence>
<keyword evidence="2" id="KW-0813">Transport</keyword>
<dbReference type="SMART" id="SM00382">
    <property type="entry name" value="AAA"/>
    <property type="match status" value="2"/>
</dbReference>
<feature type="domain" description="ABC transporter" evidence="10">
    <location>
        <begin position="849"/>
        <end position="1092"/>
    </location>
</feature>
<dbReference type="eggNOG" id="KOG0065">
    <property type="taxonomic scope" value="Eukaryota"/>
</dbReference>
<reference evidence="11 12" key="1">
    <citation type="journal article" date="2013" name="Plant Cell">
        <title>The transition from a phytopathogenic smut ancestor to an anamorphic biocontrol agent deciphered by comparative whole-genome analysis.</title>
        <authorList>
            <person name="Lefebvre F."/>
            <person name="Joly D.L."/>
            <person name="Labbe C."/>
            <person name="Teichmann B."/>
            <person name="Linning R."/>
            <person name="Belzile F."/>
            <person name="Bakkeren G."/>
            <person name="Belanger R.R."/>
        </authorList>
    </citation>
    <scope>NUCLEOTIDE SEQUENCE [LARGE SCALE GENOMIC DNA]</scope>
    <source>
        <strain evidence="11 12">PF-1</strain>
    </source>
</reference>
<dbReference type="EMBL" id="KE361638">
    <property type="protein sequence ID" value="EPQ27577.1"/>
    <property type="molecule type" value="Genomic_DNA"/>
</dbReference>
<feature type="transmembrane region" description="Helical" evidence="9">
    <location>
        <begin position="613"/>
        <end position="635"/>
    </location>
</feature>
<dbReference type="InterPro" id="IPR013525">
    <property type="entry name" value="ABC2_TM"/>
</dbReference>
<feature type="transmembrane region" description="Helical" evidence="9">
    <location>
        <begin position="1327"/>
        <end position="1349"/>
    </location>
</feature>
<dbReference type="Proteomes" id="UP000053664">
    <property type="component" value="Unassembled WGS sequence"/>
</dbReference>
<keyword evidence="5" id="KW-0067">ATP-binding</keyword>
<dbReference type="GO" id="GO:0140359">
    <property type="term" value="F:ABC-type transporter activity"/>
    <property type="evidence" value="ECO:0007669"/>
    <property type="project" value="InterPro"/>
</dbReference>
<feature type="domain" description="ABC transporter" evidence="10">
    <location>
        <begin position="132"/>
        <end position="382"/>
    </location>
</feature>
<organism evidence="11 12">
    <name type="scientific">Pseudozyma flocculosa PF-1</name>
    <dbReference type="NCBI Taxonomy" id="1277687"/>
    <lineage>
        <taxon>Eukaryota</taxon>
        <taxon>Fungi</taxon>
        <taxon>Dikarya</taxon>
        <taxon>Basidiomycota</taxon>
        <taxon>Ustilaginomycotina</taxon>
        <taxon>Ustilaginomycetes</taxon>
        <taxon>Ustilaginales</taxon>
        <taxon>Ustilaginaceae</taxon>
        <taxon>Pseudozyma</taxon>
    </lineage>
</organism>
<dbReference type="HOGENOM" id="CLU_000604_35_0_1"/>
<dbReference type="InterPro" id="IPR027417">
    <property type="entry name" value="P-loop_NTPase"/>
</dbReference>
<feature type="transmembrane region" description="Helical" evidence="9">
    <location>
        <begin position="647"/>
        <end position="667"/>
    </location>
</feature>
<dbReference type="InterPro" id="IPR017871">
    <property type="entry name" value="ABC_transporter-like_CS"/>
</dbReference>
<feature type="transmembrane region" description="Helical" evidence="9">
    <location>
        <begin position="1188"/>
        <end position="1210"/>
    </location>
</feature>
<accession>A0A061H412</accession>
<feature type="transmembrane region" description="Helical" evidence="9">
    <location>
        <begin position="1262"/>
        <end position="1289"/>
    </location>
</feature>
<feature type="compositionally biased region" description="Polar residues" evidence="8">
    <location>
        <begin position="9"/>
        <end position="32"/>
    </location>
</feature>
<feature type="transmembrane region" description="Helical" evidence="9">
    <location>
        <begin position="539"/>
        <end position="560"/>
    </location>
</feature>
<dbReference type="GeneID" id="19318815"/>
<dbReference type="InterPro" id="IPR003593">
    <property type="entry name" value="AAA+_ATPase"/>
</dbReference>
<feature type="transmembrane region" description="Helical" evidence="9">
    <location>
        <begin position="582"/>
        <end position="606"/>
    </location>
</feature>
<evidence type="ECO:0000256" key="1">
    <source>
        <dbReference type="ARBA" id="ARBA00004141"/>
    </source>
</evidence>
<evidence type="ECO:0000256" key="3">
    <source>
        <dbReference type="ARBA" id="ARBA00022692"/>
    </source>
</evidence>
<dbReference type="InterPro" id="IPR034003">
    <property type="entry name" value="ABCG_PDR_2"/>
</dbReference>
<sequence>MIHAPVVDRSSSQLSTSLRPRPASNNSDSHGASNDADNRDLDICDIIDLDPSIAPPQLDGSHPLAEKHSRLSLHEASLWDSLAKFRFETNKEVDILLERVTVQGHRHRPHSLRTVPDAFVENATFFATLGGYLTRCFSRRQQVDTLLSDITARFDPGEMVFVLGRPGSGTEELLQLLSNRTAGLASVQGRFEFAGVPAQQFARDHPAESLYASAYDEHYPTATVEDTIRFALEAKTPKVLPPEMRDDPQRYVREGLDSILELLGIGHVRGSIVGDEHLRGVSGGERKRVSIAEILASGCAVACWDQSTRGMDSTTALSFVKGLRMMSRLFGVINIASFYQVSDDILGRFDKVVVLEHGRQVFYGPPSALVDHFASLGFVKTPAQTTSDFVTACLSGSADRGSATSPDRPLAMTAADFEHVFRASPLWARLQEQVAAPPPASSTSTTSPADVTEPPPAYRLFEQAVKGERRKGLILGRTSYTVPFRHQVKALLRRDLRRKARGWPDLVALYGFNLCISILIGTGYLLLASTASGAFMRGGLLYLTILYPPFEAFGLVATWMESATIGARHVEYRFHSPSASELAFWLAEMPSLIPQLFVFLLPLYFLSGLERTAGAFFTLYLVVFGVYNTFIFFYRASIAFLGHDFSAVMRFNVVMLTGSIIFSGYLVPLRSLPSFTKWLYYVNPIRYAWQATMTNEFRGLVLECDPDQVVPRNVDGLDLGYGSSIADRTQACNIAGAGPGDSSVRGSDYLRSAFGFSATSSEMWRNIGILFAFALGLLLLALVGAEISSRRLRAQPPGQVAVRRGKSSVAAQADDDVEKSATDRVSTTTEAASPPSASRERKLAPRAGLTWTDVSYDVPAKGGSKRLLHNITGFAPRGTLTALMGGSGAGKTTLLDVLARRKTIGKVQGTICFEGRPTDAAFSRHLAYCEQMDVHEPTSTVYEALLFSSKLRRPTTTTPEEHRRGVLEALELLELRHLADTQIGHGSTGISTEARKKLTIGVELVAQPDSVIFLDEPTSGLDAQAATTIVATLRKLADQQGLSCVCTIHQPSAQLFESFDRLMLLGRGGVPVYCGEIGEGSSAVLSSFARHADDGFHRDDANPAETIIALVGGDPENAQRWERHWRESPECRALHEQVAALNTAVHDEAAVAAAATAPASEEGYPTFFRQLCIVLGRELRAQWRSPDYYYTAAVVHLATSLLVGLTWLQLGTSATDLQNRVFAIFVAIFLPAFIFAQVQPVFMESRKVFVRESASGTYGRVVFGAAQLLGQVPGAVGATVLYFVPFYYLCGLPAQSSRAGFVFLVLLVAELYAFAAGQAIAALAPNLAIAGVMLPFILIVYELFAGVTIPGPDMVRFWRSWLYELNPYTRLVSALLTSVLHEVPVRCQGESEVVSFLPPVGQTCGQYAAAFVEAVRKGYIVNPDEAAGAGACAYCPYRVGDDFTDGLGFHYSLRWREFGILVAHWCSMVVILLAACKFINYNRR</sequence>
<dbReference type="InterPro" id="IPR003439">
    <property type="entry name" value="ABC_transporter-like_ATP-bd"/>
</dbReference>
<name>A0A061H412_9BASI</name>
<feature type="transmembrane region" description="Helical" evidence="9">
    <location>
        <begin position="1222"/>
        <end position="1242"/>
    </location>
</feature>
<evidence type="ECO:0000256" key="4">
    <source>
        <dbReference type="ARBA" id="ARBA00022741"/>
    </source>
</evidence>
<dbReference type="GO" id="GO:0016020">
    <property type="term" value="C:membrane"/>
    <property type="evidence" value="ECO:0007669"/>
    <property type="project" value="UniProtKB-SubCell"/>
</dbReference>
<feature type="region of interest" description="Disordered" evidence="8">
    <location>
        <begin position="1"/>
        <end position="37"/>
    </location>
</feature>
<evidence type="ECO:0000313" key="12">
    <source>
        <dbReference type="Proteomes" id="UP000053664"/>
    </source>
</evidence>
<evidence type="ECO:0000256" key="8">
    <source>
        <dbReference type="SAM" id="MobiDB-lite"/>
    </source>
</evidence>
<evidence type="ECO:0000256" key="5">
    <source>
        <dbReference type="ARBA" id="ARBA00022840"/>
    </source>
</evidence>
<dbReference type="RefSeq" id="XP_007880434.1">
    <property type="nucleotide sequence ID" value="XM_007882243.1"/>
</dbReference>
<dbReference type="PROSITE" id="PS50893">
    <property type="entry name" value="ABC_TRANSPORTER_2"/>
    <property type="match status" value="2"/>
</dbReference>
<dbReference type="PROSITE" id="PS00211">
    <property type="entry name" value="ABC_TRANSPORTER_1"/>
    <property type="match status" value="1"/>
</dbReference>
<keyword evidence="7 9" id="KW-0472">Membrane</keyword>
<evidence type="ECO:0000256" key="2">
    <source>
        <dbReference type="ARBA" id="ARBA00022448"/>
    </source>
</evidence>
<dbReference type="GO" id="GO:0016887">
    <property type="term" value="F:ATP hydrolysis activity"/>
    <property type="evidence" value="ECO:0007669"/>
    <property type="project" value="InterPro"/>
</dbReference>
<dbReference type="GO" id="GO:0005524">
    <property type="term" value="F:ATP binding"/>
    <property type="evidence" value="ECO:0007669"/>
    <property type="project" value="UniProtKB-KW"/>
</dbReference>
<evidence type="ECO:0000313" key="11">
    <source>
        <dbReference type="EMBL" id="EPQ27577.1"/>
    </source>
</evidence>
<feature type="transmembrane region" description="Helical" evidence="9">
    <location>
        <begin position="767"/>
        <end position="785"/>
    </location>
</feature>
<feature type="region of interest" description="Disordered" evidence="8">
    <location>
        <begin position="793"/>
        <end position="844"/>
    </location>
</feature>
<protein>
    <recommendedName>
        <fullName evidence="10">ABC transporter domain-containing protein</fullName>
    </recommendedName>
</protein>
<dbReference type="Gene3D" id="3.40.50.300">
    <property type="entry name" value="P-loop containing nucleotide triphosphate hydrolases"/>
    <property type="match status" value="2"/>
</dbReference>
<dbReference type="InterPro" id="IPR010929">
    <property type="entry name" value="PDR_CDR_ABC"/>
</dbReference>
<dbReference type="Pfam" id="PF00005">
    <property type="entry name" value="ABC_tran"/>
    <property type="match status" value="2"/>
</dbReference>
<comment type="subcellular location">
    <subcellularLocation>
        <location evidence="1">Membrane</location>
        <topology evidence="1">Multi-pass membrane protein</topology>
    </subcellularLocation>
</comment>
<dbReference type="Pfam" id="PF06422">
    <property type="entry name" value="PDR_CDR"/>
    <property type="match status" value="1"/>
</dbReference>
<gene>
    <name evidence="11" type="ORF">PFL1_04715</name>
</gene>
<dbReference type="Pfam" id="PF01061">
    <property type="entry name" value="ABC2_membrane"/>
    <property type="match status" value="2"/>
</dbReference>
<keyword evidence="4" id="KW-0547">Nucleotide-binding</keyword>
<dbReference type="SUPFAM" id="SSF52540">
    <property type="entry name" value="P-loop containing nucleoside triphosphate hydrolases"/>
    <property type="match status" value="2"/>
</dbReference>
<proteinExistence type="predicted"/>
<feature type="transmembrane region" description="Helical" evidence="9">
    <location>
        <begin position="1458"/>
        <end position="1480"/>
    </location>
</feature>
<keyword evidence="6 9" id="KW-1133">Transmembrane helix</keyword>
<feature type="transmembrane region" description="Helical" evidence="9">
    <location>
        <begin position="1301"/>
        <end position="1321"/>
    </location>
</feature>
<dbReference type="KEGG" id="pfp:PFL1_04715"/>
<dbReference type="CDD" id="cd03232">
    <property type="entry name" value="ABCG_PDR_domain2"/>
    <property type="match status" value="1"/>
</dbReference>
<dbReference type="PANTHER" id="PTHR19241">
    <property type="entry name" value="ATP-BINDING CASSETTE TRANSPORTER"/>
    <property type="match status" value="1"/>
</dbReference>